<dbReference type="EMBL" id="CP093366">
    <property type="protein sequence ID" value="UQS82653.1"/>
    <property type="molecule type" value="Genomic_DNA"/>
</dbReference>
<feature type="transmembrane region" description="Helical" evidence="2">
    <location>
        <begin position="123"/>
        <end position="141"/>
    </location>
</feature>
<keyword evidence="4" id="KW-0482">Metalloprotease</keyword>
<dbReference type="PANTHER" id="PTHR36435">
    <property type="entry name" value="SLR1288 PROTEIN"/>
    <property type="match status" value="1"/>
</dbReference>
<dbReference type="Proteomes" id="UP000831495">
    <property type="component" value="Chromosome"/>
</dbReference>
<keyword evidence="2" id="KW-0812">Transmembrane</keyword>
<feature type="transmembrane region" description="Helical" evidence="2">
    <location>
        <begin position="81"/>
        <end position="103"/>
    </location>
</feature>
<evidence type="ECO:0000313" key="4">
    <source>
        <dbReference type="EMBL" id="UQS82653.1"/>
    </source>
</evidence>
<comment type="similarity">
    <text evidence="1">Belongs to the UPF0177 family.</text>
</comment>
<keyword evidence="4" id="KW-0645">Protease</keyword>
<gene>
    <name evidence="4" type="ORF">MOO45_03135</name>
</gene>
<feature type="transmembrane region" description="Helical" evidence="2">
    <location>
        <begin position="12"/>
        <end position="37"/>
    </location>
</feature>
<evidence type="ECO:0000313" key="5">
    <source>
        <dbReference type="Proteomes" id="UP000831495"/>
    </source>
</evidence>
<evidence type="ECO:0000256" key="2">
    <source>
        <dbReference type="SAM" id="Phobius"/>
    </source>
</evidence>
<proteinExistence type="inferred from homology"/>
<feature type="transmembrane region" description="Helical" evidence="2">
    <location>
        <begin position="153"/>
        <end position="169"/>
    </location>
</feature>
<keyword evidence="4" id="KW-0378">Hydrolase</keyword>
<evidence type="ECO:0000256" key="1">
    <source>
        <dbReference type="ARBA" id="ARBA00009067"/>
    </source>
</evidence>
<accession>A0ABY4PA83</accession>
<keyword evidence="2" id="KW-0472">Membrane</keyword>
<feature type="domain" description="CAAX prenyl protease 2/Lysostaphin resistance protein A-like" evidence="3">
    <location>
        <begin position="121"/>
        <end position="209"/>
    </location>
</feature>
<evidence type="ECO:0000259" key="3">
    <source>
        <dbReference type="Pfam" id="PF02517"/>
    </source>
</evidence>
<dbReference type="InterPro" id="IPR003675">
    <property type="entry name" value="Rce1/LyrA-like_dom"/>
</dbReference>
<keyword evidence="2" id="KW-1133">Transmembrane helix</keyword>
<organism evidence="4 5">
    <name type="scientific">Bombilactobacillus folatiphilus</name>
    <dbReference type="NCBI Taxonomy" id="2923362"/>
    <lineage>
        <taxon>Bacteria</taxon>
        <taxon>Bacillati</taxon>
        <taxon>Bacillota</taxon>
        <taxon>Bacilli</taxon>
        <taxon>Lactobacillales</taxon>
        <taxon>Lactobacillaceae</taxon>
        <taxon>Bombilactobacillus</taxon>
    </lineage>
</organism>
<dbReference type="RefSeq" id="WP_249514931.1">
    <property type="nucleotide sequence ID" value="NZ_CP093366.1"/>
</dbReference>
<dbReference type="GO" id="GO:0008237">
    <property type="term" value="F:metallopeptidase activity"/>
    <property type="evidence" value="ECO:0007669"/>
    <property type="project" value="UniProtKB-KW"/>
</dbReference>
<dbReference type="InterPro" id="IPR052710">
    <property type="entry name" value="CAAX_protease"/>
</dbReference>
<sequence length="214" mass="24613">MKFFEQNKNYFSTILKLVGLIIFYLIQQLPLLILQLVNKLHFSPMQSNIYFVIGVVLALSMMLVTLLKTQIFSTQKLNLKSYSYLLITFFITILINHLLLPLMKTSGNTNVNGLLKLAGSSPVFFLLYAVFIAPITEEILFRGFIINWFFPKHLAWGAFFSALLFGLIHVSQDPIYFLSKFLIGWLLGLLYLKTHNIKSNILLHLLNNLAAFFI</sequence>
<feature type="transmembrane region" description="Helical" evidence="2">
    <location>
        <begin position="175"/>
        <end position="192"/>
    </location>
</feature>
<name>A0ABY4PA83_9LACO</name>
<keyword evidence="5" id="KW-1185">Reference proteome</keyword>
<reference evidence="4" key="1">
    <citation type="journal article" date="2022" name="Int. J. Syst. Evol. Microbiol.">
        <title>Apilactobacillus apisilvae sp. nov., Nicolia spurrieriana gen. nov. sp. nov., Bombilactobacillus folatiphilus sp. nov. and Bombilactobacillus thymidiniphilus sp. nov., four new lactic acid bacterial isolates from stingless bees Tetragonula carbonaria and Austroplebeia australis.</title>
        <authorList>
            <person name="Oliphant S.A."/>
            <person name="Watson-Haigh N.S."/>
            <person name="Sumby K.M."/>
            <person name="Gardner J."/>
            <person name="Groom S."/>
            <person name="Jiranek V."/>
        </authorList>
    </citation>
    <scope>NUCLEOTIDE SEQUENCE</scope>
    <source>
        <strain evidence="4">SG4_D2</strain>
    </source>
</reference>
<dbReference type="Pfam" id="PF02517">
    <property type="entry name" value="Rce1-like"/>
    <property type="match status" value="1"/>
</dbReference>
<dbReference type="PANTHER" id="PTHR36435:SF1">
    <property type="entry name" value="CAAX AMINO TERMINAL PROTEASE FAMILY PROTEIN"/>
    <property type="match status" value="1"/>
</dbReference>
<feature type="transmembrane region" description="Helical" evidence="2">
    <location>
        <begin position="49"/>
        <end position="69"/>
    </location>
</feature>
<protein>
    <submittedName>
        <fullName evidence="4">CPBP family intramembrane metalloprotease</fullName>
    </submittedName>
</protein>